<dbReference type="Gene3D" id="1.10.10.10">
    <property type="entry name" value="Winged helix-like DNA-binding domain superfamily/Winged helix DNA-binding domain"/>
    <property type="match status" value="1"/>
</dbReference>
<keyword evidence="2" id="KW-0805">Transcription regulation</keyword>
<dbReference type="GO" id="GO:0005829">
    <property type="term" value="C:cytosol"/>
    <property type="evidence" value="ECO:0007669"/>
    <property type="project" value="TreeGrafter"/>
</dbReference>
<dbReference type="EMBL" id="AEJC01000152">
    <property type="protein sequence ID" value="EKX67448.1"/>
    <property type="molecule type" value="Genomic_DNA"/>
</dbReference>
<evidence type="ECO:0000256" key="1">
    <source>
        <dbReference type="ARBA" id="ARBA00009437"/>
    </source>
</evidence>
<evidence type="ECO:0000313" key="7">
    <source>
        <dbReference type="EMBL" id="EKX67448.1"/>
    </source>
</evidence>
<reference evidence="7 8" key="1">
    <citation type="submission" date="2012-11" db="EMBL/GenBank/DDBJ databases">
        <authorList>
            <person name="Huguet-Tapia J.C."/>
            <person name="Durkin A.S."/>
            <person name="Pettis G.S."/>
            <person name="Badger J.H."/>
        </authorList>
    </citation>
    <scope>NUCLEOTIDE SEQUENCE [LARGE SCALE GENOMIC DNA]</scope>
    <source>
        <strain evidence="7 8">91-03</strain>
    </source>
</reference>
<dbReference type="Pfam" id="PF00126">
    <property type="entry name" value="HTH_1"/>
    <property type="match status" value="1"/>
</dbReference>
<evidence type="ECO:0000256" key="3">
    <source>
        <dbReference type="ARBA" id="ARBA00023125"/>
    </source>
</evidence>
<accession>L1L4B9</accession>
<sequence length="337" mass="36205">MSAFSGKPVPTLSRPGGIGPTEESDGIQRLRFSVMELRHLQHFVAVAEDQHFTRAAERLLVSQSGLSASIRALERELRAPLFVRTTRRVTLTPAGRALLTEAERILAQVRSAHEAVAAVQGVLRGMLAIGSEQCIKGVRVAGLLAAFRRRHPNVEICLRQAGSGALAEEVASGRLDLAFAVRTAQEDTDLLRVVPLTSEPMTVLCHPDHRLAAVGGAVGPEDLGGEVFVDFHPDWGPRRTTDAVFAAAGIRRTVALEVNDVHSLLELVDENLGIAVMPRHFRHKRESLTALPVKGTGENVYETVALLPPPEATSPAARALLGLLDPRFACPPGGGEE</sequence>
<dbReference type="PRINTS" id="PR00039">
    <property type="entry name" value="HTHLYSR"/>
</dbReference>
<dbReference type="InterPro" id="IPR036388">
    <property type="entry name" value="WH-like_DNA-bd_sf"/>
</dbReference>
<dbReference type="SUPFAM" id="SSF53850">
    <property type="entry name" value="Periplasmic binding protein-like II"/>
    <property type="match status" value="1"/>
</dbReference>
<dbReference type="GO" id="GO:0003700">
    <property type="term" value="F:DNA-binding transcription factor activity"/>
    <property type="evidence" value="ECO:0007669"/>
    <property type="project" value="InterPro"/>
</dbReference>
<evidence type="ECO:0000256" key="5">
    <source>
        <dbReference type="SAM" id="MobiDB-lite"/>
    </source>
</evidence>
<evidence type="ECO:0000256" key="2">
    <source>
        <dbReference type="ARBA" id="ARBA00023015"/>
    </source>
</evidence>
<evidence type="ECO:0000256" key="4">
    <source>
        <dbReference type="ARBA" id="ARBA00023163"/>
    </source>
</evidence>
<comment type="caution">
    <text evidence="7">The sequence shown here is derived from an EMBL/GenBank/DDBJ whole genome shotgun (WGS) entry which is preliminary data.</text>
</comment>
<dbReference type="Gene3D" id="3.40.190.290">
    <property type="match status" value="1"/>
</dbReference>
<dbReference type="Proteomes" id="UP000010411">
    <property type="component" value="Unassembled WGS sequence"/>
</dbReference>
<dbReference type="FunFam" id="1.10.10.10:FF:000291">
    <property type="entry name" value="LysR family transcriptional regulator"/>
    <property type="match status" value="1"/>
</dbReference>
<dbReference type="GO" id="GO:0003677">
    <property type="term" value="F:DNA binding"/>
    <property type="evidence" value="ECO:0007669"/>
    <property type="project" value="UniProtKB-KW"/>
</dbReference>
<dbReference type="PATRIC" id="fig|698759.3.peg.1987"/>
<dbReference type="InterPro" id="IPR000847">
    <property type="entry name" value="LysR_HTH_N"/>
</dbReference>
<dbReference type="PANTHER" id="PTHR30419">
    <property type="entry name" value="HTH-TYPE TRANSCRIPTIONAL REGULATOR YBHD"/>
    <property type="match status" value="1"/>
</dbReference>
<keyword evidence="3" id="KW-0238">DNA-binding</keyword>
<keyword evidence="4" id="KW-0804">Transcription</keyword>
<protein>
    <submittedName>
        <fullName evidence="7">LysR substrate binding domain protein</fullName>
    </submittedName>
</protein>
<proteinExistence type="inferred from homology"/>
<gene>
    <name evidence="7" type="ORF">STRIP9103_00301</name>
</gene>
<keyword evidence="8" id="KW-1185">Reference proteome</keyword>
<dbReference type="InterPro" id="IPR050950">
    <property type="entry name" value="HTH-type_LysR_regulators"/>
</dbReference>
<feature type="region of interest" description="Disordered" evidence="5">
    <location>
        <begin position="1"/>
        <end position="23"/>
    </location>
</feature>
<dbReference type="InterPro" id="IPR005119">
    <property type="entry name" value="LysR_subst-bd"/>
</dbReference>
<feature type="domain" description="HTH lysR-type" evidence="6">
    <location>
        <begin position="35"/>
        <end position="92"/>
    </location>
</feature>
<evidence type="ECO:0000313" key="8">
    <source>
        <dbReference type="Proteomes" id="UP000010411"/>
    </source>
</evidence>
<evidence type="ECO:0000259" key="6">
    <source>
        <dbReference type="PROSITE" id="PS50931"/>
    </source>
</evidence>
<dbReference type="SUPFAM" id="SSF46785">
    <property type="entry name" value="Winged helix' DNA-binding domain"/>
    <property type="match status" value="1"/>
</dbReference>
<dbReference type="InterPro" id="IPR036390">
    <property type="entry name" value="WH_DNA-bd_sf"/>
</dbReference>
<dbReference type="Pfam" id="PF03466">
    <property type="entry name" value="LysR_substrate"/>
    <property type="match status" value="1"/>
</dbReference>
<name>L1L4B9_9ACTN</name>
<dbReference type="PROSITE" id="PS50931">
    <property type="entry name" value="HTH_LYSR"/>
    <property type="match status" value="1"/>
</dbReference>
<comment type="similarity">
    <text evidence="1">Belongs to the LysR transcriptional regulatory family.</text>
</comment>
<dbReference type="CDD" id="cd08436">
    <property type="entry name" value="PBP2_LTTR_like_3"/>
    <property type="match status" value="1"/>
</dbReference>
<dbReference type="AlphaFoldDB" id="L1L4B9"/>
<dbReference type="PANTHER" id="PTHR30419:SF31">
    <property type="entry name" value="BLR3139 PROTEIN"/>
    <property type="match status" value="1"/>
</dbReference>
<organism evidence="7 8">
    <name type="scientific">Streptomyces ipomoeae 91-03</name>
    <dbReference type="NCBI Taxonomy" id="698759"/>
    <lineage>
        <taxon>Bacteria</taxon>
        <taxon>Bacillati</taxon>
        <taxon>Actinomycetota</taxon>
        <taxon>Actinomycetes</taxon>
        <taxon>Kitasatosporales</taxon>
        <taxon>Streptomycetaceae</taxon>
        <taxon>Streptomyces</taxon>
    </lineage>
</organism>